<dbReference type="EMBL" id="CP071518">
    <property type="protein sequence ID" value="QSX78056.1"/>
    <property type="molecule type" value="Genomic_DNA"/>
</dbReference>
<sequence length="124" mass="12866">MGSGLADFIEGHAETIIDDAITFARSVEVGTPLDDVALRDHLPDIVEAIVADLRRPQTRAEEIEKSHGRAVSAVGSTRSAAGTHALHRAHSGYSISHPGLRIPRPARVGAAAVGGCAGPCCLGR</sequence>
<dbReference type="KEGG" id="lsf:I8J32_015310"/>
<evidence type="ECO:0000313" key="1">
    <source>
        <dbReference type="EMBL" id="QSX78056.1"/>
    </source>
</evidence>
<reference evidence="1 2" key="1">
    <citation type="submission" date="2021-03" db="EMBL/GenBank/DDBJ databases">
        <title>Lysobacter sp. nov. isolated from soil of gangwondo yeongwol, south Korea.</title>
        <authorList>
            <person name="Kim K.R."/>
            <person name="Kim K.H."/>
            <person name="Jeon C.O."/>
        </authorList>
    </citation>
    <scope>NUCLEOTIDE SEQUENCE [LARGE SCALE GENOMIC DNA]</scope>
    <source>
        <strain evidence="1 2">R19</strain>
    </source>
</reference>
<evidence type="ECO:0000313" key="2">
    <source>
        <dbReference type="Proteomes" id="UP000639274"/>
    </source>
</evidence>
<gene>
    <name evidence="1" type="ORF">I8J32_015310</name>
</gene>
<name>A0A974XYC5_9GAMM</name>
<organism evidence="1 2">
    <name type="scientific">Agrilutibacter solisilvae</name>
    <dbReference type="NCBI Taxonomy" id="2763317"/>
    <lineage>
        <taxon>Bacteria</taxon>
        <taxon>Pseudomonadati</taxon>
        <taxon>Pseudomonadota</taxon>
        <taxon>Gammaproteobacteria</taxon>
        <taxon>Lysobacterales</taxon>
        <taxon>Lysobacteraceae</taxon>
        <taxon>Agrilutibacter</taxon>
    </lineage>
</organism>
<accession>A0A974XYC5</accession>
<dbReference type="RefSeq" id="WP_207526661.1">
    <property type="nucleotide sequence ID" value="NZ_CP071518.1"/>
</dbReference>
<protein>
    <submittedName>
        <fullName evidence="1">RsbRD N-terminal domain-containing protein</fullName>
    </submittedName>
</protein>
<dbReference type="AlphaFoldDB" id="A0A974XYC5"/>
<keyword evidence="2" id="KW-1185">Reference proteome</keyword>
<dbReference type="Proteomes" id="UP000639274">
    <property type="component" value="Chromosome"/>
</dbReference>
<proteinExistence type="predicted"/>